<feature type="compositionally biased region" description="Polar residues" evidence="1">
    <location>
        <begin position="143"/>
        <end position="152"/>
    </location>
</feature>
<feature type="compositionally biased region" description="Basic residues" evidence="1">
    <location>
        <begin position="112"/>
        <end position="123"/>
    </location>
</feature>
<accession>A0A9P6JKG5</accession>
<comment type="caution">
    <text evidence="2">The sequence shown here is derived from an EMBL/GenBank/DDBJ whole genome shotgun (WGS) entry which is preliminary data.</text>
</comment>
<dbReference type="Proteomes" id="UP000749646">
    <property type="component" value="Unassembled WGS sequence"/>
</dbReference>
<name>A0A9P6JKG5_9FUNG</name>
<organism evidence="2 3">
    <name type="scientific">Modicella reniformis</name>
    <dbReference type="NCBI Taxonomy" id="1440133"/>
    <lineage>
        <taxon>Eukaryota</taxon>
        <taxon>Fungi</taxon>
        <taxon>Fungi incertae sedis</taxon>
        <taxon>Mucoromycota</taxon>
        <taxon>Mortierellomycotina</taxon>
        <taxon>Mortierellomycetes</taxon>
        <taxon>Mortierellales</taxon>
        <taxon>Mortierellaceae</taxon>
        <taxon>Modicella</taxon>
    </lineage>
</organism>
<gene>
    <name evidence="2" type="ORF">BGZ65_010557</name>
</gene>
<protein>
    <submittedName>
        <fullName evidence="2">Uncharacterized protein</fullName>
    </submittedName>
</protein>
<evidence type="ECO:0000313" key="3">
    <source>
        <dbReference type="Proteomes" id="UP000749646"/>
    </source>
</evidence>
<dbReference type="OrthoDB" id="10661872at2759"/>
<feature type="region of interest" description="Disordered" evidence="1">
    <location>
        <begin position="112"/>
        <end position="182"/>
    </location>
</feature>
<keyword evidence="3" id="KW-1185">Reference proteome</keyword>
<reference evidence="2" key="1">
    <citation type="journal article" date="2020" name="Fungal Divers.">
        <title>Resolving the Mortierellaceae phylogeny through synthesis of multi-gene phylogenetics and phylogenomics.</title>
        <authorList>
            <person name="Vandepol N."/>
            <person name="Liber J."/>
            <person name="Desiro A."/>
            <person name="Na H."/>
            <person name="Kennedy M."/>
            <person name="Barry K."/>
            <person name="Grigoriev I.V."/>
            <person name="Miller A.N."/>
            <person name="O'Donnell K."/>
            <person name="Stajich J.E."/>
            <person name="Bonito G."/>
        </authorList>
    </citation>
    <scope>NUCLEOTIDE SEQUENCE</scope>
    <source>
        <strain evidence="2">MES-2147</strain>
    </source>
</reference>
<dbReference type="AlphaFoldDB" id="A0A9P6JKG5"/>
<feature type="compositionally biased region" description="Low complexity" evidence="1">
    <location>
        <begin position="124"/>
        <end position="136"/>
    </location>
</feature>
<evidence type="ECO:0000313" key="2">
    <source>
        <dbReference type="EMBL" id="KAF9971227.1"/>
    </source>
</evidence>
<sequence>MYPTLTKSAQLQDVSSLEIHPFFKSTHATDWTPLNYVEHEEAESMDAFLEGLATVSRQGTASMYVYAGKCYRHLMSERGTALLEKAKSELNLRLAHEQLGVSESTYSARTRNRYFAKKDKRLRSQSPPSSSLRTQTNLREEQANQQRSVVEPSSSASAAAAKPSEQPTVEDTRPSKRPVRRTSITQAFQILPNQISRVTYMHNDEDVGVAFRSLQLAGVALANDLEVSMDITNFACFLYVDRV</sequence>
<dbReference type="EMBL" id="JAAAHW010004841">
    <property type="protein sequence ID" value="KAF9971227.1"/>
    <property type="molecule type" value="Genomic_DNA"/>
</dbReference>
<evidence type="ECO:0000256" key="1">
    <source>
        <dbReference type="SAM" id="MobiDB-lite"/>
    </source>
</evidence>
<proteinExistence type="predicted"/>